<sequence>MWPSQRDVKESSQPTSYRLSAGNFWEIEERIHDKRRKYLPECENWDEEHFLEAQWGKKFSFLKKFYKSFGPVFRTRREVLLDAFRHF</sequence>
<evidence type="ECO:0000313" key="1">
    <source>
        <dbReference type="EMBL" id="GIY10174.1"/>
    </source>
</evidence>
<comment type="caution">
    <text evidence="1">The sequence shown here is derived from an EMBL/GenBank/DDBJ whole genome shotgun (WGS) entry which is preliminary data.</text>
</comment>
<accession>A0AAV4QLI0</accession>
<gene>
    <name evidence="1" type="ORF">CDAR_592821</name>
</gene>
<protein>
    <submittedName>
        <fullName evidence="1">Uncharacterized protein</fullName>
    </submittedName>
</protein>
<keyword evidence="2" id="KW-1185">Reference proteome</keyword>
<proteinExistence type="predicted"/>
<dbReference type="AlphaFoldDB" id="A0AAV4QLI0"/>
<evidence type="ECO:0000313" key="2">
    <source>
        <dbReference type="Proteomes" id="UP001054837"/>
    </source>
</evidence>
<organism evidence="1 2">
    <name type="scientific">Caerostris darwini</name>
    <dbReference type="NCBI Taxonomy" id="1538125"/>
    <lineage>
        <taxon>Eukaryota</taxon>
        <taxon>Metazoa</taxon>
        <taxon>Ecdysozoa</taxon>
        <taxon>Arthropoda</taxon>
        <taxon>Chelicerata</taxon>
        <taxon>Arachnida</taxon>
        <taxon>Araneae</taxon>
        <taxon>Araneomorphae</taxon>
        <taxon>Entelegynae</taxon>
        <taxon>Araneoidea</taxon>
        <taxon>Araneidae</taxon>
        <taxon>Caerostris</taxon>
    </lineage>
</organism>
<reference evidence="1 2" key="1">
    <citation type="submission" date="2021-06" db="EMBL/GenBank/DDBJ databases">
        <title>Caerostris darwini draft genome.</title>
        <authorList>
            <person name="Kono N."/>
            <person name="Arakawa K."/>
        </authorList>
    </citation>
    <scope>NUCLEOTIDE SEQUENCE [LARGE SCALE GENOMIC DNA]</scope>
</reference>
<dbReference type="Proteomes" id="UP001054837">
    <property type="component" value="Unassembled WGS sequence"/>
</dbReference>
<dbReference type="EMBL" id="BPLQ01004724">
    <property type="protein sequence ID" value="GIY10174.1"/>
    <property type="molecule type" value="Genomic_DNA"/>
</dbReference>
<name>A0AAV4QLI0_9ARAC</name>